<proteinExistence type="predicted"/>
<accession>A0A356RS75</accession>
<dbReference type="RefSeq" id="WP_033771112.1">
    <property type="nucleotide sequence ID" value="NZ_CP034148.1"/>
</dbReference>
<dbReference type="Proteomes" id="UP000254640">
    <property type="component" value="Unassembled WGS sequence"/>
</dbReference>
<sequence>MKIACLGWGSLIWKAGALPVASQWHHDGPELPIEFVRIADGGELSTAICLNASPVPVYWAWLNTASLESACRALRLREAIPDSRIDGIGMMTVTATSAGPLAEWAKTKGIEGLIWTGLPARMAGVEGQIPTLDDARHYLQQLTGETREHAWHYIEQVPAQIDTVYRRAFADLALWQPDTRAVTVATTQVQPPCQPG</sequence>
<name>A0A356RS75_ENTAG</name>
<dbReference type="AlphaFoldDB" id="A0A356RS75"/>
<keyword evidence="2" id="KW-1185">Reference proteome</keyword>
<reference evidence="1 2" key="1">
    <citation type="submission" date="2018-06" db="EMBL/GenBank/DDBJ databases">
        <authorList>
            <consortium name="Pathogen Informatics"/>
            <person name="Doyle S."/>
        </authorList>
    </citation>
    <scope>NUCLEOTIDE SEQUENCE [LARGE SCALE GENOMIC DNA]</scope>
    <source>
        <strain evidence="1 2">NCTC9381</strain>
    </source>
</reference>
<dbReference type="GeneID" id="66826735"/>
<evidence type="ECO:0000313" key="1">
    <source>
        <dbReference type="EMBL" id="SUB17949.1"/>
    </source>
</evidence>
<evidence type="ECO:0000313" key="2">
    <source>
        <dbReference type="Proteomes" id="UP000254640"/>
    </source>
</evidence>
<organism evidence="1 2">
    <name type="scientific">Enterobacter agglomerans</name>
    <name type="common">Erwinia herbicola</name>
    <name type="synonym">Pantoea agglomerans</name>
    <dbReference type="NCBI Taxonomy" id="549"/>
    <lineage>
        <taxon>Bacteria</taxon>
        <taxon>Pseudomonadati</taxon>
        <taxon>Pseudomonadota</taxon>
        <taxon>Gammaproteobacteria</taxon>
        <taxon>Enterobacterales</taxon>
        <taxon>Erwiniaceae</taxon>
        <taxon>Pantoea</taxon>
        <taxon>Pantoea agglomerans group</taxon>
    </lineage>
</organism>
<protein>
    <submittedName>
        <fullName evidence="1">Uncharacterized protein</fullName>
    </submittedName>
</protein>
<dbReference type="EMBL" id="UGSO01000001">
    <property type="protein sequence ID" value="SUB17949.1"/>
    <property type="molecule type" value="Genomic_DNA"/>
</dbReference>
<gene>
    <name evidence="1" type="ORF">NCTC9381_03891</name>
</gene>